<accession>A0A3N6U6A4</accession>
<dbReference type="EMBL" id="QGKY02000190">
    <property type="protein sequence ID" value="KAF2589584.1"/>
    <property type="molecule type" value="Genomic_DNA"/>
</dbReference>
<evidence type="ECO:0000313" key="2">
    <source>
        <dbReference type="EMBL" id="KAF2589584.1"/>
    </source>
</evidence>
<feature type="compositionally biased region" description="Polar residues" evidence="1">
    <location>
        <begin position="15"/>
        <end position="25"/>
    </location>
</feature>
<feature type="compositionally biased region" description="Basic and acidic residues" evidence="1">
    <location>
        <begin position="1"/>
        <end position="14"/>
    </location>
</feature>
<dbReference type="EMBL" id="QGKW02000007">
    <property type="protein sequence ID" value="KAF2616394.1"/>
    <property type="molecule type" value="Genomic_DNA"/>
</dbReference>
<sequence length="72" mass="7791">MINEKLPTETEQTDKATATGGSQPQRGLAPTGAPRSTIPERLASRVPICMLQGRGNIEVITMTWNGPSEREL</sequence>
<comment type="caution">
    <text evidence="3">The sequence shown here is derived from an EMBL/GenBank/DDBJ whole genome shotgun (WGS) entry which is preliminary data.</text>
</comment>
<dbReference type="AlphaFoldDB" id="A0A3N6U6A4"/>
<evidence type="ECO:0000313" key="3">
    <source>
        <dbReference type="EMBL" id="KAF2616394.1"/>
    </source>
</evidence>
<evidence type="ECO:0000313" key="4">
    <source>
        <dbReference type="Proteomes" id="UP000712281"/>
    </source>
</evidence>
<evidence type="ECO:0000256" key="1">
    <source>
        <dbReference type="SAM" id="MobiDB-lite"/>
    </source>
</evidence>
<feature type="region of interest" description="Disordered" evidence="1">
    <location>
        <begin position="1"/>
        <end position="41"/>
    </location>
</feature>
<gene>
    <name evidence="3" type="ORF">F2Q68_00038965</name>
    <name evidence="2" type="ORF">F2Q70_00038357</name>
</gene>
<protein>
    <submittedName>
        <fullName evidence="3">Uncharacterized protein</fullName>
    </submittedName>
</protein>
<reference evidence="3" key="1">
    <citation type="submission" date="2019-12" db="EMBL/GenBank/DDBJ databases">
        <title>Genome sequencing and annotation of Brassica cretica.</title>
        <authorList>
            <person name="Studholme D.J."/>
            <person name="Sarris P.F."/>
        </authorList>
    </citation>
    <scope>NUCLEOTIDE SEQUENCE</scope>
    <source>
        <strain evidence="3">PFS-001/15</strain>
        <strain evidence="2">PFS-102/07</strain>
        <tissue evidence="3">Leaf</tissue>
    </source>
</reference>
<name>A0A3N6U6A4_BRACR</name>
<proteinExistence type="predicted"/>
<organism evidence="3 4">
    <name type="scientific">Brassica cretica</name>
    <name type="common">Mustard</name>
    <dbReference type="NCBI Taxonomy" id="69181"/>
    <lineage>
        <taxon>Eukaryota</taxon>
        <taxon>Viridiplantae</taxon>
        <taxon>Streptophyta</taxon>
        <taxon>Embryophyta</taxon>
        <taxon>Tracheophyta</taxon>
        <taxon>Spermatophyta</taxon>
        <taxon>Magnoliopsida</taxon>
        <taxon>eudicotyledons</taxon>
        <taxon>Gunneridae</taxon>
        <taxon>Pentapetalae</taxon>
        <taxon>rosids</taxon>
        <taxon>malvids</taxon>
        <taxon>Brassicales</taxon>
        <taxon>Brassicaceae</taxon>
        <taxon>Brassiceae</taxon>
        <taxon>Brassica</taxon>
    </lineage>
</organism>
<dbReference type="Proteomes" id="UP000712281">
    <property type="component" value="Unassembled WGS sequence"/>
</dbReference>